<evidence type="ECO:0000313" key="8">
    <source>
        <dbReference type="Proteomes" id="UP000807115"/>
    </source>
</evidence>
<evidence type="ECO:0000259" key="6">
    <source>
        <dbReference type="PROSITE" id="PS51005"/>
    </source>
</evidence>
<accession>A0A921RPT3</accession>
<proteinExistence type="predicted"/>
<dbReference type="PANTHER" id="PTHR31744">
    <property type="entry name" value="PROTEIN CUP-SHAPED COTYLEDON 2-RELATED"/>
    <property type="match status" value="1"/>
</dbReference>
<dbReference type="InterPro" id="IPR003441">
    <property type="entry name" value="NAC-dom"/>
</dbReference>
<dbReference type="Pfam" id="PF02365">
    <property type="entry name" value="NAM"/>
    <property type="match status" value="1"/>
</dbReference>
<evidence type="ECO:0000256" key="3">
    <source>
        <dbReference type="ARBA" id="ARBA00023163"/>
    </source>
</evidence>
<evidence type="ECO:0000256" key="5">
    <source>
        <dbReference type="SAM" id="MobiDB-lite"/>
    </source>
</evidence>
<dbReference type="InterPro" id="IPR036093">
    <property type="entry name" value="NAC_dom_sf"/>
</dbReference>
<keyword evidence="4" id="KW-0539">Nucleus</keyword>
<comment type="caution">
    <text evidence="7">The sequence shown here is derived from an EMBL/GenBank/DDBJ whole genome shotgun (WGS) entry which is preliminary data.</text>
</comment>
<dbReference type="KEGG" id="sbi:8060238"/>
<gene>
    <name evidence="7" type="ORF">BDA96_02G209800</name>
</gene>
<dbReference type="GO" id="GO:0003677">
    <property type="term" value="F:DNA binding"/>
    <property type="evidence" value="ECO:0007669"/>
    <property type="project" value="UniProtKB-KW"/>
</dbReference>
<evidence type="ECO:0000256" key="4">
    <source>
        <dbReference type="ARBA" id="ARBA00023242"/>
    </source>
</evidence>
<dbReference type="Gramene" id="EER98891">
    <property type="protein sequence ID" value="EER98891"/>
    <property type="gene ID" value="SORBI_3002G199200"/>
</dbReference>
<evidence type="ECO:0000256" key="1">
    <source>
        <dbReference type="ARBA" id="ARBA00023015"/>
    </source>
</evidence>
<feature type="region of interest" description="Disordered" evidence="5">
    <location>
        <begin position="199"/>
        <end position="223"/>
    </location>
</feature>
<feature type="domain" description="NAC" evidence="6">
    <location>
        <begin position="15"/>
        <end position="180"/>
    </location>
</feature>
<dbReference type="Proteomes" id="UP000807115">
    <property type="component" value="Chromosome 2"/>
</dbReference>
<keyword evidence="3" id="KW-0804">Transcription</keyword>
<name>A0A921RPT3_SORBI</name>
<organism evidence="7 8">
    <name type="scientific">Sorghum bicolor</name>
    <name type="common">Sorghum</name>
    <name type="synonym">Sorghum vulgare</name>
    <dbReference type="NCBI Taxonomy" id="4558"/>
    <lineage>
        <taxon>Eukaryota</taxon>
        <taxon>Viridiplantae</taxon>
        <taxon>Streptophyta</taxon>
        <taxon>Embryophyta</taxon>
        <taxon>Tracheophyta</taxon>
        <taxon>Spermatophyta</taxon>
        <taxon>Magnoliopsida</taxon>
        <taxon>Liliopsida</taxon>
        <taxon>Poales</taxon>
        <taxon>Poaceae</taxon>
        <taxon>PACMAD clade</taxon>
        <taxon>Panicoideae</taxon>
        <taxon>Andropogonodae</taxon>
        <taxon>Andropogoneae</taxon>
        <taxon>Sorghinae</taxon>
        <taxon>Sorghum</taxon>
    </lineage>
</organism>
<feature type="region of interest" description="Disordered" evidence="5">
    <location>
        <begin position="1"/>
        <end position="20"/>
    </location>
</feature>
<evidence type="ECO:0000313" key="7">
    <source>
        <dbReference type="EMBL" id="KAG0543679.1"/>
    </source>
</evidence>
<protein>
    <recommendedName>
        <fullName evidence="6">NAC domain-containing protein</fullName>
    </recommendedName>
</protein>
<dbReference type="GO" id="GO:0006355">
    <property type="term" value="P:regulation of DNA-templated transcription"/>
    <property type="evidence" value="ECO:0007669"/>
    <property type="project" value="InterPro"/>
</dbReference>
<dbReference type="AlphaFoldDB" id="A0A921RPT3"/>
<dbReference type="OrthoDB" id="675141at2759"/>
<sequence>MEGDGDGRRAAPGPLPPGFRFRPTDEELLTHYLAPKVADAGFDPAALREVDLYKAEPWDLLPAEGGEDGGGVGYFFCRRSVKFPSGLRTNRATRAGYWKSTGKDRVVVASRSSSSRGDDDCPLGVRKTLVFYRGRAPTGHKTSWIMHEYRLLHGHGYTSPVVHATAGAQSEWVICRMFMKKAPGETSQPEQEEAVLHPPLEDHMQPPPVDDCGGETPAPAAAASDSDHQHVNCFSNIALAMVPGDTNFHGIESMLQLNRHGHEELWMNYPESTYPPVAAASTSGSAEAALRLRDELVADSSFDLLPQLLDYDEAFPFLQDF</sequence>
<dbReference type="EMBL" id="CM027681">
    <property type="protein sequence ID" value="KAG0543679.1"/>
    <property type="molecule type" value="Genomic_DNA"/>
</dbReference>
<reference evidence="7" key="1">
    <citation type="journal article" date="2019" name="BMC Genomics">
        <title>A new reference genome for Sorghum bicolor reveals high levels of sequence similarity between sweet and grain genotypes: implications for the genetics of sugar metabolism.</title>
        <authorList>
            <person name="Cooper E.A."/>
            <person name="Brenton Z.W."/>
            <person name="Flinn B.S."/>
            <person name="Jenkins J."/>
            <person name="Shu S."/>
            <person name="Flowers D."/>
            <person name="Luo F."/>
            <person name="Wang Y."/>
            <person name="Xia P."/>
            <person name="Barry K."/>
            <person name="Daum C."/>
            <person name="Lipzen A."/>
            <person name="Yoshinaga Y."/>
            <person name="Schmutz J."/>
            <person name="Saski C."/>
            <person name="Vermerris W."/>
            <person name="Kresovich S."/>
        </authorList>
    </citation>
    <scope>NUCLEOTIDE SEQUENCE</scope>
</reference>
<dbReference type="SUPFAM" id="SSF101941">
    <property type="entry name" value="NAC domain"/>
    <property type="match status" value="1"/>
</dbReference>
<evidence type="ECO:0000256" key="2">
    <source>
        <dbReference type="ARBA" id="ARBA00023125"/>
    </source>
</evidence>
<dbReference type="PROSITE" id="PS51005">
    <property type="entry name" value="NAC"/>
    <property type="match status" value="1"/>
</dbReference>
<keyword evidence="2" id="KW-0238">DNA-binding</keyword>
<dbReference type="OMA" id="GHEELWM"/>
<keyword evidence="1" id="KW-0805">Transcription regulation</keyword>
<reference evidence="7" key="2">
    <citation type="submission" date="2020-10" db="EMBL/GenBank/DDBJ databases">
        <authorList>
            <person name="Cooper E.A."/>
            <person name="Brenton Z.W."/>
            <person name="Flinn B.S."/>
            <person name="Jenkins J."/>
            <person name="Shu S."/>
            <person name="Flowers D."/>
            <person name="Luo F."/>
            <person name="Wang Y."/>
            <person name="Xia P."/>
            <person name="Barry K."/>
            <person name="Daum C."/>
            <person name="Lipzen A."/>
            <person name="Yoshinaga Y."/>
            <person name="Schmutz J."/>
            <person name="Saski C."/>
            <person name="Vermerris W."/>
            <person name="Kresovich S."/>
        </authorList>
    </citation>
    <scope>NUCLEOTIDE SEQUENCE</scope>
</reference>
<dbReference type="Gene3D" id="2.170.150.80">
    <property type="entry name" value="NAC domain"/>
    <property type="match status" value="1"/>
</dbReference>
<dbReference type="PANTHER" id="PTHR31744:SF74">
    <property type="entry name" value="OS08G0433500 PROTEIN"/>
    <property type="match status" value="1"/>
</dbReference>